<feature type="domain" description="Fungal lipase-type" evidence="1">
    <location>
        <begin position="77"/>
        <end position="118"/>
    </location>
</feature>
<gene>
    <name evidence="2" type="ORF">ACA1_279590</name>
</gene>
<evidence type="ECO:0000313" key="2">
    <source>
        <dbReference type="EMBL" id="ELR20977.1"/>
    </source>
</evidence>
<accession>L8H6W8</accession>
<dbReference type="InterPro" id="IPR029058">
    <property type="entry name" value="AB_hydrolase_fold"/>
</dbReference>
<dbReference type="Gene3D" id="3.40.50.1820">
    <property type="entry name" value="alpha/beta hydrolase"/>
    <property type="match status" value="1"/>
</dbReference>
<dbReference type="Pfam" id="PF01764">
    <property type="entry name" value="Lipase_3"/>
    <property type="match status" value="1"/>
</dbReference>
<organism evidence="2 3">
    <name type="scientific">Acanthamoeba castellanii (strain ATCC 30010 / Neff)</name>
    <dbReference type="NCBI Taxonomy" id="1257118"/>
    <lineage>
        <taxon>Eukaryota</taxon>
        <taxon>Amoebozoa</taxon>
        <taxon>Discosea</taxon>
        <taxon>Longamoebia</taxon>
        <taxon>Centramoebida</taxon>
        <taxon>Acanthamoebidae</taxon>
        <taxon>Acanthamoeba</taxon>
    </lineage>
</organism>
<dbReference type="Proteomes" id="UP000011083">
    <property type="component" value="Unassembled WGS sequence"/>
</dbReference>
<dbReference type="InterPro" id="IPR002921">
    <property type="entry name" value="Fungal_lipase-type"/>
</dbReference>
<sequence length="287" mass="32349">MVHRGYDMALLSLWDQIVAFINKARSANPALPLYFPQDNDPCCPHCVLIGEKTSEDESGSGSSSSSSKECIALVNGVYTFGQPKVGNREFTSELRARAAGVAFFRLTHDNDFIPFLPRRPSYVHCGTLLFLSHGHIVQGAEYSARFARHVFRKTSSKRNARPLREVLRRLLEGALSDKRAILTSLPKDVPLLHFHDLERAKQLREKLENLGDFGLVMERLQQLTLSELIDLRSVTLTVKQRKRENRVLGGRWLRANLWDLLQYCEQQQTEKINNMLSSASASGAGGQ</sequence>
<proteinExistence type="predicted"/>
<dbReference type="EMBL" id="KB007908">
    <property type="protein sequence ID" value="ELR20977.1"/>
    <property type="molecule type" value="Genomic_DNA"/>
</dbReference>
<evidence type="ECO:0000313" key="3">
    <source>
        <dbReference type="Proteomes" id="UP000011083"/>
    </source>
</evidence>
<dbReference type="VEuPathDB" id="AmoebaDB:ACA1_279590"/>
<dbReference type="OrthoDB" id="438440at2759"/>
<dbReference type="RefSeq" id="XP_004344720.1">
    <property type="nucleotide sequence ID" value="XM_004344670.1"/>
</dbReference>
<name>L8H6W8_ACACF</name>
<protein>
    <recommendedName>
        <fullName evidence="1">Fungal lipase-type domain-containing protein</fullName>
    </recommendedName>
</protein>
<dbReference type="GeneID" id="14921850"/>
<evidence type="ECO:0000259" key="1">
    <source>
        <dbReference type="Pfam" id="PF01764"/>
    </source>
</evidence>
<dbReference type="GO" id="GO:0006629">
    <property type="term" value="P:lipid metabolic process"/>
    <property type="evidence" value="ECO:0007669"/>
    <property type="project" value="InterPro"/>
</dbReference>
<dbReference type="SUPFAM" id="SSF53474">
    <property type="entry name" value="alpha/beta-Hydrolases"/>
    <property type="match status" value="1"/>
</dbReference>
<dbReference type="KEGG" id="acan:ACA1_279590"/>
<dbReference type="AlphaFoldDB" id="L8H6W8"/>
<keyword evidence="3" id="KW-1185">Reference proteome</keyword>
<reference evidence="2 3" key="1">
    <citation type="journal article" date="2013" name="Genome Biol.">
        <title>Genome of Acanthamoeba castellanii highlights extensive lateral gene transfer and early evolution of tyrosine kinase signaling.</title>
        <authorList>
            <person name="Clarke M."/>
            <person name="Lohan A.J."/>
            <person name="Liu B."/>
            <person name="Lagkouvardos I."/>
            <person name="Roy S."/>
            <person name="Zafar N."/>
            <person name="Bertelli C."/>
            <person name="Schilde C."/>
            <person name="Kianianmomeni A."/>
            <person name="Burglin T.R."/>
            <person name="Frech C."/>
            <person name="Turcotte B."/>
            <person name="Kopec K.O."/>
            <person name="Synnott J.M."/>
            <person name="Choo C."/>
            <person name="Paponov I."/>
            <person name="Finkler A."/>
            <person name="Soon Heng Tan C."/>
            <person name="Hutchins A.P."/>
            <person name="Weinmeier T."/>
            <person name="Rattei T."/>
            <person name="Chu J.S."/>
            <person name="Gimenez G."/>
            <person name="Irimia M."/>
            <person name="Rigden D.J."/>
            <person name="Fitzpatrick D.A."/>
            <person name="Lorenzo-Morales J."/>
            <person name="Bateman A."/>
            <person name="Chiu C.H."/>
            <person name="Tang P."/>
            <person name="Hegemann P."/>
            <person name="Fromm H."/>
            <person name="Raoult D."/>
            <person name="Greub G."/>
            <person name="Miranda-Saavedra D."/>
            <person name="Chen N."/>
            <person name="Nash P."/>
            <person name="Ginger M.L."/>
            <person name="Horn M."/>
            <person name="Schaap P."/>
            <person name="Caler L."/>
            <person name="Loftus B."/>
        </authorList>
    </citation>
    <scope>NUCLEOTIDE SEQUENCE [LARGE SCALE GENOMIC DNA]</scope>
    <source>
        <strain evidence="2 3">Neff</strain>
    </source>
</reference>